<organism evidence="1 2">
    <name type="scientific">Burkholderia mayonis</name>
    <dbReference type="NCBI Taxonomy" id="1385591"/>
    <lineage>
        <taxon>Bacteria</taxon>
        <taxon>Pseudomonadati</taxon>
        <taxon>Pseudomonadota</taxon>
        <taxon>Betaproteobacteria</taxon>
        <taxon>Burkholderiales</taxon>
        <taxon>Burkholderiaceae</taxon>
        <taxon>Burkholderia</taxon>
        <taxon>pseudomallei group</taxon>
    </lineage>
</organism>
<evidence type="ECO:0000313" key="1">
    <source>
        <dbReference type="EMBL" id="AOJ02319.1"/>
    </source>
</evidence>
<proteinExistence type="predicted"/>
<accession>A0A1B4FFB1</accession>
<keyword evidence="2" id="KW-1185">Reference proteome</keyword>
<protein>
    <submittedName>
        <fullName evidence="1">Uncharacterized protein</fullName>
    </submittedName>
</protein>
<reference evidence="1 2" key="1">
    <citation type="submission" date="2015-12" db="EMBL/GenBank/DDBJ databases">
        <title>Diversity of Burkholderia near neighbor genomes.</title>
        <authorList>
            <person name="Sahl J."/>
            <person name="Wagner D."/>
            <person name="Keim P."/>
        </authorList>
    </citation>
    <scope>NUCLEOTIDE SEQUENCE [LARGE SCALE GENOMIC DNA]</scope>
    <source>
        <strain evidence="1 2">BDU6</strain>
    </source>
</reference>
<dbReference type="Proteomes" id="UP000062519">
    <property type="component" value="Chromosome 1"/>
</dbReference>
<sequence length="79" mass="9385">MKVVGRDIWIGIWAFVRARDRRDDALGTRRRHRRAAARKRDLGALSEVRDRLRRRIGVRNGALRATPASLRRRSRRRSR</sequence>
<dbReference type="KEGG" id="buu:WS70_11165"/>
<dbReference type="EMBL" id="CP013386">
    <property type="protein sequence ID" value="AOJ02319.1"/>
    <property type="molecule type" value="Genomic_DNA"/>
</dbReference>
<name>A0A1B4FFB1_9BURK</name>
<dbReference type="AlphaFoldDB" id="A0A1B4FFB1"/>
<evidence type="ECO:0000313" key="2">
    <source>
        <dbReference type="Proteomes" id="UP000062519"/>
    </source>
</evidence>
<gene>
    <name evidence="1" type="ORF">WS70_11165</name>
</gene>